<dbReference type="PANTHER" id="PTHR42970">
    <property type="entry name" value="PECTATE LYASE C-RELATED"/>
    <property type="match status" value="1"/>
</dbReference>
<feature type="transmembrane region" description="Helical" evidence="3">
    <location>
        <begin position="20"/>
        <end position="38"/>
    </location>
</feature>
<organism evidence="4 5">
    <name type="scientific">Cohnella endophytica</name>
    <dbReference type="NCBI Taxonomy" id="2419778"/>
    <lineage>
        <taxon>Bacteria</taxon>
        <taxon>Bacillati</taxon>
        <taxon>Bacillota</taxon>
        <taxon>Bacilli</taxon>
        <taxon>Bacillales</taxon>
        <taxon>Paenibacillaceae</taxon>
        <taxon>Cohnella</taxon>
    </lineage>
</organism>
<dbReference type="InterPro" id="IPR052063">
    <property type="entry name" value="Polysaccharide_Lyase_1"/>
</dbReference>
<dbReference type="GO" id="GO:0046872">
    <property type="term" value="F:metal ion binding"/>
    <property type="evidence" value="ECO:0007669"/>
    <property type="project" value="UniProtKB-KW"/>
</dbReference>
<evidence type="ECO:0000256" key="1">
    <source>
        <dbReference type="ARBA" id="ARBA00022723"/>
    </source>
</evidence>
<evidence type="ECO:0000313" key="5">
    <source>
        <dbReference type="Proteomes" id="UP000282076"/>
    </source>
</evidence>
<dbReference type="OrthoDB" id="197688at2"/>
<protein>
    <recommendedName>
        <fullName evidence="6">Pectate lyase</fullName>
    </recommendedName>
</protein>
<reference evidence="4 5" key="1">
    <citation type="submission" date="2018-10" db="EMBL/GenBank/DDBJ databases">
        <title>Cohnella sp. M2MS4P-1, whole genome shotgun sequence.</title>
        <authorList>
            <person name="Tuo L."/>
        </authorList>
    </citation>
    <scope>NUCLEOTIDE SEQUENCE [LARGE SCALE GENOMIC DNA]</scope>
    <source>
        <strain evidence="4 5">M2MS4P-1</strain>
    </source>
</reference>
<evidence type="ECO:0000313" key="4">
    <source>
        <dbReference type="EMBL" id="RKP55158.1"/>
    </source>
</evidence>
<sequence>MLKETKLNRHGGSTRRLSGFWATVLVSALVFSLMIGIIDVPISKASTAVPAFPGAQGGGAISAGGRGGAVIKVTNLNDSGPGSLRACATASGPRTCVFTVGGTINLMSTILITNPNLTIAGQTAPGGGILIKGTNMSDNMIMVGVVGQDANVIIRYLRLRKGYNANGDDSGGAIEIYNGNNIILDHISVSWNQDEGIGVWKSANISTKNVTSQYNIMAEGLYPHSTGLLAGGEGGQDTETDIDMHHNLIMNDTHRNPLLKTKSSRVVNNITYNQSFYLAQVGGGISVDFIGNKYKKGPLYGVTTYESNFYPHEIQAFPQAVPYDNNTAHGDPSIYLSGNVGWNQTNPSGNQWLLTSKIAWENEPETGAAIPASWKRTTPLPNTTYPIAAEPVGNIEDSILPTVGASQRISCDGAWVPARDSVDTRLINQYQTNTGINFIITNESQVGGYPTIAGGTPCTDTDNDGMPDAWEISNFGNLNQTSNGDFNNDGYTNLEKFMNGMLPVSASALVSNLTVNDIANAANWSVRSNIRIGDLVYGDRANLFASMPSSMAGSDWIRPANDSKSYTGTTLASFKVNASSDVYVAHNDAIAVKPSWMSSWTDTGQDVTSDAGLTYSLYKKNYASGSTVSLGNNGDASGPSNYFVIMKNATGPLVSNLTVNDASNAANWSIRSNIRNGDLVYGDRTTLFTSMPSSVAGSDWIRPANDSKSYTGTTLASFKVNAASDVYIAHNDAISAKPSWMSSWTDTGQDVTTDAGLTYSLYKKSFASGSTVSLGNNGDASGPSTYFVIVK</sequence>
<dbReference type="RefSeq" id="WP_120975650.1">
    <property type="nucleotide sequence ID" value="NZ_RBZM01000004.1"/>
</dbReference>
<keyword evidence="5" id="KW-1185">Reference proteome</keyword>
<dbReference type="SUPFAM" id="SSF51126">
    <property type="entry name" value="Pectin lyase-like"/>
    <property type="match status" value="1"/>
</dbReference>
<keyword evidence="3" id="KW-1133">Transmembrane helix</keyword>
<dbReference type="Gene3D" id="2.160.20.10">
    <property type="entry name" value="Single-stranded right-handed beta-helix, Pectin lyase-like"/>
    <property type="match status" value="1"/>
</dbReference>
<keyword evidence="1" id="KW-0479">Metal-binding</keyword>
<keyword evidence="3" id="KW-0472">Membrane</keyword>
<comment type="caution">
    <text evidence="4">The sequence shown here is derived from an EMBL/GenBank/DDBJ whole genome shotgun (WGS) entry which is preliminary data.</text>
</comment>
<gene>
    <name evidence="4" type="ORF">D7Z26_08020</name>
</gene>
<dbReference type="EMBL" id="RBZM01000004">
    <property type="protein sequence ID" value="RKP55158.1"/>
    <property type="molecule type" value="Genomic_DNA"/>
</dbReference>
<dbReference type="PANTHER" id="PTHR42970:SF1">
    <property type="entry name" value="PECTATE LYASE C-RELATED"/>
    <property type="match status" value="1"/>
</dbReference>
<dbReference type="Proteomes" id="UP000282076">
    <property type="component" value="Unassembled WGS sequence"/>
</dbReference>
<keyword evidence="2" id="KW-0325">Glycoprotein</keyword>
<accession>A0A494XZH3</accession>
<keyword evidence="3" id="KW-0812">Transmembrane</keyword>
<evidence type="ECO:0000256" key="2">
    <source>
        <dbReference type="ARBA" id="ARBA00023180"/>
    </source>
</evidence>
<evidence type="ECO:0000256" key="3">
    <source>
        <dbReference type="SAM" id="Phobius"/>
    </source>
</evidence>
<dbReference type="InterPro" id="IPR011050">
    <property type="entry name" value="Pectin_lyase_fold/virulence"/>
</dbReference>
<dbReference type="InterPro" id="IPR012334">
    <property type="entry name" value="Pectin_lyas_fold"/>
</dbReference>
<name>A0A494XZH3_9BACL</name>
<dbReference type="AlphaFoldDB" id="A0A494XZH3"/>
<proteinExistence type="predicted"/>
<evidence type="ECO:0008006" key="6">
    <source>
        <dbReference type="Google" id="ProtNLM"/>
    </source>
</evidence>